<dbReference type="GO" id="GO:0055129">
    <property type="term" value="P:L-proline biosynthetic process"/>
    <property type="evidence" value="ECO:0007669"/>
    <property type="project" value="UniProtKB-UniPathway"/>
</dbReference>
<dbReference type="Gene3D" id="1.10.3730.10">
    <property type="entry name" value="ProC C-terminal domain-like"/>
    <property type="match status" value="2"/>
</dbReference>
<feature type="domain" description="Pyrroline-5-carboxylate reductase dimerisation" evidence="7">
    <location>
        <begin position="185"/>
        <end position="230"/>
    </location>
</feature>
<proteinExistence type="inferred from homology"/>
<protein>
    <recommendedName>
        <fullName evidence="3">pyrroline-5-carboxylate reductase</fullName>
        <ecNumber evidence="3">1.5.1.2</ecNumber>
    </recommendedName>
</protein>
<evidence type="ECO:0000259" key="7">
    <source>
        <dbReference type="Pfam" id="PF14748"/>
    </source>
</evidence>
<name>A0A0D8XX46_DICVI</name>
<dbReference type="PANTHER" id="PTHR11645:SF64">
    <property type="entry name" value="PYRROLINE-5-CARBOXYLATE REDUCTASE-RELATED"/>
    <property type="match status" value="1"/>
</dbReference>
<dbReference type="HAMAP" id="MF_01925">
    <property type="entry name" value="P5C_reductase"/>
    <property type="match status" value="1"/>
</dbReference>
<evidence type="ECO:0000256" key="4">
    <source>
        <dbReference type="ARBA" id="ARBA00022650"/>
    </source>
</evidence>
<dbReference type="InterPro" id="IPR036291">
    <property type="entry name" value="NAD(P)-bd_dom_sf"/>
</dbReference>
<feature type="domain" description="Pyrroline-5-carboxylate reductase dimerisation" evidence="7">
    <location>
        <begin position="268"/>
        <end position="322"/>
    </location>
</feature>
<keyword evidence="9" id="KW-1185">Reference proteome</keyword>
<dbReference type="InterPro" id="IPR000304">
    <property type="entry name" value="Pyrroline-COOH_reductase"/>
</dbReference>
<reference evidence="9" key="2">
    <citation type="journal article" date="2016" name="Sci. Rep.">
        <title>Dictyocaulus viviparus genome, variome and transcriptome elucidate lungworm biology and support future intervention.</title>
        <authorList>
            <person name="McNulty S.N."/>
            <person name="Strube C."/>
            <person name="Rosa B.A."/>
            <person name="Martin J.C."/>
            <person name="Tyagi R."/>
            <person name="Choi Y.J."/>
            <person name="Wang Q."/>
            <person name="Hallsworth Pepin K."/>
            <person name="Zhang X."/>
            <person name="Ozersky P."/>
            <person name="Wilson R.K."/>
            <person name="Sternberg P.W."/>
            <person name="Gasser R.B."/>
            <person name="Mitreva M."/>
        </authorList>
    </citation>
    <scope>NUCLEOTIDE SEQUENCE [LARGE SCALE GENOMIC DNA]</scope>
    <source>
        <strain evidence="9">HannoverDv2000</strain>
    </source>
</reference>
<feature type="transmembrane region" description="Helical" evidence="5">
    <location>
        <begin position="224"/>
        <end position="244"/>
    </location>
</feature>
<gene>
    <name evidence="8" type="ORF">DICVIV_04643</name>
</gene>
<evidence type="ECO:0000313" key="9">
    <source>
        <dbReference type="Proteomes" id="UP000053766"/>
    </source>
</evidence>
<sequence length="326" mass="34757">MTEFNRLCHVAGISDPMLLFVGGGNMASAIINGCISSGFTTSSEIAISCRSERTFEKWKSQGFSNVFTSTASMIKRFPRGVIILAVKPQSRHYVFASILSENSSLSSCPLLISILAGVSTDVLGKELSSIGFEGDLVRLMPNTAASIGNSATIYSVCDGVAVEKIEIVKHFASKMGICVEVDPRNFNAYAALAGSAPAWAYMFIESLADGGVLAGCSREIALKLAAQSVMVFPFLFSFTFIWYLQIILLNVNKLYISFIPGNNLIRNSKGAAEMVLSGNHPAILKDSVCSPGGTTISGIRKLEECGFRSAVIEAVKAASEKGDTIS</sequence>
<dbReference type="InterPro" id="IPR028939">
    <property type="entry name" value="P5C_Rdtase_cat_N"/>
</dbReference>
<dbReference type="GO" id="GO:0004735">
    <property type="term" value="F:pyrroline-5-carboxylate reductase activity"/>
    <property type="evidence" value="ECO:0007669"/>
    <property type="project" value="UniProtKB-EC"/>
</dbReference>
<comment type="pathway">
    <text evidence="1">Amino-acid biosynthesis; L-proline biosynthesis; L-proline from L-glutamate 5-semialdehyde: step 1/1.</text>
</comment>
<dbReference type="Gene3D" id="3.40.50.720">
    <property type="entry name" value="NAD(P)-binding Rossmann-like Domain"/>
    <property type="match status" value="1"/>
</dbReference>
<evidence type="ECO:0000256" key="5">
    <source>
        <dbReference type="SAM" id="Phobius"/>
    </source>
</evidence>
<dbReference type="Pfam" id="PF03807">
    <property type="entry name" value="F420_oxidored"/>
    <property type="match status" value="1"/>
</dbReference>
<evidence type="ECO:0000256" key="1">
    <source>
        <dbReference type="ARBA" id="ARBA00005205"/>
    </source>
</evidence>
<reference evidence="8 9" key="1">
    <citation type="submission" date="2013-11" db="EMBL/GenBank/DDBJ databases">
        <title>Draft genome of the bovine lungworm Dictyocaulus viviparus.</title>
        <authorList>
            <person name="Mitreva M."/>
        </authorList>
    </citation>
    <scope>NUCLEOTIDE SEQUENCE [LARGE SCALE GENOMIC DNA]</scope>
    <source>
        <strain evidence="8 9">HannoverDv2000</strain>
    </source>
</reference>
<evidence type="ECO:0000259" key="6">
    <source>
        <dbReference type="Pfam" id="PF03807"/>
    </source>
</evidence>
<organism evidence="8 9">
    <name type="scientific">Dictyocaulus viviparus</name>
    <name type="common">Bovine lungworm</name>
    <dbReference type="NCBI Taxonomy" id="29172"/>
    <lineage>
        <taxon>Eukaryota</taxon>
        <taxon>Metazoa</taxon>
        <taxon>Ecdysozoa</taxon>
        <taxon>Nematoda</taxon>
        <taxon>Chromadorea</taxon>
        <taxon>Rhabditida</taxon>
        <taxon>Rhabditina</taxon>
        <taxon>Rhabditomorpha</taxon>
        <taxon>Strongyloidea</taxon>
        <taxon>Metastrongylidae</taxon>
        <taxon>Dictyocaulus</taxon>
    </lineage>
</organism>
<dbReference type="InterPro" id="IPR029036">
    <property type="entry name" value="P5CR_dimer"/>
</dbReference>
<dbReference type="OrthoDB" id="10263291at2759"/>
<dbReference type="EMBL" id="KN716242">
    <property type="protein sequence ID" value="KJH49203.1"/>
    <property type="molecule type" value="Genomic_DNA"/>
</dbReference>
<dbReference type="AlphaFoldDB" id="A0A0D8XX46"/>
<dbReference type="Pfam" id="PF14748">
    <property type="entry name" value="P5CR_dimer"/>
    <property type="match status" value="2"/>
</dbReference>
<keyword evidence="5" id="KW-0472">Membrane</keyword>
<dbReference type="UniPathway" id="UPA00098">
    <property type="reaction ID" value="UER00361"/>
</dbReference>
<evidence type="ECO:0000313" key="8">
    <source>
        <dbReference type="EMBL" id="KJH49203.1"/>
    </source>
</evidence>
<dbReference type="InterPro" id="IPR008927">
    <property type="entry name" value="6-PGluconate_DH-like_C_sf"/>
</dbReference>
<keyword evidence="5" id="KW-1133">Transmembrane helix</keyword>
<keyword evidence="4" id="KW-0641">Proline biosynthesis</keyword>
<keyword evidence="5" id="KW-0812">Transmembrane</keyword>
<dbReference type="STRING" id="29172.A0A0D8XX46"/>
<feature type="domain" description="Pyrroline-5-carboxylate reductase catalytic N-terminal" evidence="6">
    <location>
        <begin position="20"/>
        <end position="117"/>
    </location>
</feature>
<dbReference type="InterPro" id="IPR053790">
    <property type="entry name" value="P5CR-like_CS"/>
</dbReference>
<dbReference type="EC" id="1.5.1.2" evidence="3"/>
<keyword evidence="4" id="KW-0028">Amino-acid biosynthesis</keyword>
<accession>A0A0D8XX46</accession>
<dbReference type="Proteomes" id="UP000053766">
    <property type="component" value="Unassembled WGS sequence"/>
</dbReference>
<dbReference type="PANTHER" id="PTHR11645">
    <property type="entry name" value="PYRROLINE-5-CARBOXYLATE REDUCTASE"/>
    <property type="match status" value="1"/>
</dbReference>
<dbReference type="PROSITE" id="PS00521">
    <property type="entry name" value="P5CR"/>
    <property type="match status" value="1"/>
</dbReference>
<comment type="similarity">
    <text evidence="2">Belongs to the pyrroline-5-carboxylate reductase family.</text>
</comment>
<dbReference type="SUPFAM" id="SSF51735">
    <property type="entry name" value="NAD(P)-binding Rossmann-fold domains"/>
    <property type="match status" value="1"/>
</dbReference>
<dbReference type="SUPFAM" id="SSF48179">
    <property type="entry name" value="6-phosphogluconate dehydrogenase C-terminal domain-like"/>
    <property type="match status" value="2"/>
</dbReference>
<evidence type="ECO:0000256" key="2">
    <source>
        <dbReference type="ARBA" id="ARBA00005525"/>
    </source>
</evidence>
<evidence type="ECO:0000256" key="3">
    <source>
        <dbReference type="ARBA" id="ARBA00012855"/>
    </source>
</evidence>